<reference evidence="2 3" key="1">
    <citation type="journal article" date="2019" name="Sci. Rep.">
        <title>A high-quality genome of Eragrostis curvula grass provides insights into Poaceae evolution and supports new strategies to enhance forage quality.</title>
        <authorList>
            <person name="Carballo J."/>
            <person name="Santos B.A.C.M."/>
            <person name="Zappacosta D."/>
            <person name="Garbus I."/>
            <person name="Selva J.P."/>
            <person name="Gallo C.A."/>
            <person name="Diaz A."/>
            <person name="Albertini E."/>
            <person name="Caccamo M."/>
            <person name="Echenique V."/>
        </authorList>
    </citation>
    <scope>NUCLEOTIDE SEQUENCE [LARGE SCALE GENOMIC DNA]</scope>
    <source>
        <strain evidence="3">cv. Victoria</strain>
        <tissue evidence="2">Leaf</tissue>
    </source>
</reference>
<protein>
    <submittedName>
        <fullName evidence="2">Uncharacterized protein</fullName>
    </submittedName>
</protein>
<dbReference type="EMBL" id="RWGY01000370">
    <property type="protein sequence ID" value="TVU01899.1"/>
    <property type="molecule type" value="Genomic_DNA"/>
</dbReference>
<evidence type="ECO:0000313" key="3">
    <source>
        <dbReference type="Proteomes" id="UP000324897"/>
    </source>
</evidence>
<evidence type="ECO:0000256" key="1">
    <source>
        <dbReference type="SAM" id="MobiDB-lite"/>
    </source>
</evidence>
<comment type="caution">
    <text evidence="2">The sequence shown here is derived from an EMBL/GenBank/DDBJ whole genome shotgun (WGS) entry which is preliminary data.</text>
</comment>
<name>A0A5J9SSI5_9POAL</name>
<feature type="region of interest" description="Disordered" evidence="1">
    <location>
        <begin position="73"/>
        <end position="108"/>
    </location>
</feature>
<dbReference type="Gramene" id="TVU01899">
    <property type="protein sequence ID" value="TVU01899"/>
    <property type="gene ID" value="EJB05_52627"/>
</dbReference>
<evidence type="ECO:0000313" key="2">
    <source>
        <dbReference type="EMBL" id="TVU01899.1"/>
    </source>
</evidence>
<dbReference type="Proteomes" id="UP000324897">
    <property type="component" value="Unassembled WGS sequence"/>
</dbReference>
<accession>A0A5J9SSI5</accession>
<feature type="non-terminal residue" evidence="2">
    <location>
        <position position="1"/>
    </location>
</feature>
<proteinExistence type="predicted"/>
<keyword evidence="3" id="KW-1185">Reference proteome</keyword>
<organism evidence="2 3">
    <name type="scientific">Eragrostis curvula</name>
    <name type="common">weeping love grass</name>
    <dbReference type="NCBI Taxonomy" id="38414"/>
    <lineage>
        <taxon>Eukaryota</taxon>
        <taxon>Viridiplantae</taxon>
        <taxon>Streptophyta</taxon>
        <taxon>Embryophyta</taxon>
        <taxon>Tracheophyta</taxon>
        <taxon>Spermatophyta</taxon>
        <taxon>Magnoliopsida</taxon>
        <taxon>Liliopsida</taxon>
        <taxon>Poales</taxon>
        <taxon>Poaceae</taxon>
        <taxon>PACMAD clade</taxon>
        <taxon>Chloridoideae</taxon>
        <taxon>Eragrostideae</taxon>
        <taxon>Eragrostidinae</taxon>
        <taxon>Eragrostis</taxon>
    </lineage>
</organism>
<feature type="compositionally biased region" description="Polar residues" evidence="1">
    <location>
        <begin position="73"/>
        <end position="82"/>
    </location>
</feature>
<sequence length="318" mass="34472">MAIPAAIRRAAWTKRENKERRFHLDGSERAGMAGRCLASRYGGRQKFGDDESSRWSTGRCTCGCSGFTGMTCTSGTNRSTTRGPERRSEVTSSSRQRRPAAGKNSNPAVTLWKEENGGVREVREVEVHFCVRGIEARLTGVRAIDDEVKGPQPPAMAKMSSIPWLGLLERARSGPGWLHVISAQAHTQWLTRERVGVAKQRGGARAAAMAARVQAGEARVSESERGSGLGQARGAVFDAVARSGAGQGAAALSVRRRGATAPTRAVRRESLTCGPVGIFSFPDLIQTEISPNFVTQIGVANGFQKSQFWYRWKALENK</sequence>
<gene>
    <name evidence="2" type="ORF">EJB05_52627</name>
</gene>
<dbReference type="AlphaFoldDB" id="A0A5J9SSI5"/>